<dbReference type="Gene3D" id="3.10.450.50">
    <property type="match status" value="1"/>
</dbReference>
<accession>A0A3S4V7N7</accession>
<evidence type="ECO:0000259" key="1">
    <source>
        <dbReference type="Pfam" id="PF12680"/>
    </source>
</evidence>
<reference evidence="2 3" key="1">
    <citation type="submission" date="2018-12" db="EMBL/GenBank/DDBJ databases">
        <authorList>
            <consortium name="Pathogen Informatics"/>
        </authorList>
    </citation>
    <scope>NUCLEOTIDE SEQUENCE [LARGE SCALE GENOMIC DNA]</scope>
    <source>
        <strain evidence="2 3">NCTC10485</strain>
    </source>
</reference>
<gene>
    <name evidence="2" type="ORF">NCTC10485_00706</name>
</gene>
<dbReference type="AlphaFoldDB" id="A0A3S4V7N7"/>
<keyword evidence="3" id="KW-1185">Reference proteome</keyword>
<sequence>MHAFRAAVEAGNFAALPALCAEDVVFRSPIAHKPYHGREQLAVILQAVSNVFEDLRYDREIGAPLEPGQDGDHALMFTARVGELEINGCDFLHTRGDGLIDEFTVMLRPLKAVNAFAEKMAVEFDKVMREHGLSG</sequence>
<evidence type="ECO:0000313" key="3">
    <source>
        <dbReference type="Proteomes" id="UP000282551"/>
    </source>
</evidence>
<dbReference type="Proteomes" id="UP000282551">
    <property type="component" value="Chromosome"/>
</dbReference>
<dbReference type="InterPro" id="IPR037401">
    <property type="entry name" value="SnoaL-like"/>
</dbReference>
<name>A0A3S4V7N7_MYCCI</name>
<organism evidence="2 3">
    <name type="scientific">Mycolicibacterium chitae</name>
    <name type="common">Mycobacterium chitae</name>
    <dbReference type="NCBI Taxonomy" id="1792"/>
    <lineage>
        <taxon>Bacteria</taxon>
        <taxon>Bacillati</taxon>
        <taxon>Actinomycetota</taxon>
        <taxon>Actinomycetes</taxon>
        <taxon>Mycobacteriales</taxon>
        <taxon>Mycobacteriaceae</taxon>
        <taxon>Mycolicibacterium</taxon>
    </lineage>
</organism>
<dbReference type="RefSeq" id="WP_126332458.1">
    <property type="nucleotide sequence ID" value="NZ_AP022604.1"/>
</dbReference>
<proteinExistence type="predicted"/>
<evidence type="ECO:0000313" key="2">
    <source>
        <dbReference type="EMBL" id="VEG45665.1"/>
    </source>
</evidence>
<dbReference type="SUPFAM" id="SSF54427">
    <property type="entry name" value="NTF2-like"/>
    <property type="match status" value="1"/>
</dbReference>
<dbReference type="OrthoDB" id="1163083at2"/>
<dbReference type="InterPro" id="IPR032710">
    <property type="entry name" value="NTF2-like_dom_sf"/>
</dbReference>
<dbReference type="EMBL" id="LR134355">
    <property type="protein sequence ID" value="VEG45665.1"/>
    <property type="molecule type" value="Genomic_DNA"/>
</dbReference>
<dbReference type="Pfam" id="PF12680">
    <property type="entry name" value="SnoaL_2"/>
    <property type="match status" value="1"/>
</dbReference>
<protein>
    <submittedName>
        <fullName evidence="2">NADH:flavin oxidoreductase/nadh oxidase</fullName>
    </submittedName>
</protein>
<feature type="domain" description="SnoaL-like" evidence="1">
    <location>
        <begin position="3"/>
        <end position="101"/>
    </location>
</feature>